<dbReference type="Proteomes" id="UP000619355">
    <property type="component" value="Unassembled WGS sequence"/>
</dbReference>
<comment type="caution">
    <text evidence="1">The sequence shown here is derived from an EMBL/GenBank/DDBJ whole genome shotgun (WGS) entry which is preliminary data.</text>
</comment>
<proteinExistence type="predicted"/>
<evidence type="ECO:0000313" key="1">
    <source>
        <dbReference type="EMBL" id="GHG76584.1"/>
    </source>
</evidence>
<dbReference type="EMBL" id="BNBF01000042">
    <property type="protein sequence ID" value="GHG76584.1"/>
    <property type="molecule type" value="Genomic_DNA"/>
</dbReference>
<keyword evidence="2" id="KW-1185">Reference proteome</keyword>
<protein>
    <submittedName>
        <fullName evidence="1">Uncharacterized protein</fullName>
    </submittedName>
</protein>
<organism evidence="1 2">
    <name type="scientific">Streptomyces capoamus</name>
    <dbReference type="NCBI Taxonomy" id="68183"/>
    <lineage>
        <taxon>Bacteria</taxon>
        <taxon>Bacillati</taxon>
        <taxon>Actinomycetota</taxon>
        <taxon>Actinomycetes</taxon>
        <taxon>Kitasatosporales</taxon>
        <taxon>Streptomycetaceae</taxon>
        <taxon>Streptomyces</taxon>
    </lineage>
</organism>
<dbReference type="AlphaFoldDB" id="A0A919KGB2"/>
<accession>A0A919KGB2</accession>
<name>A0A919KGB2_9ACTN</name>
<evidence type="ECO:0000313" key="2">
    <source>
        <dbReference type="Proteomes" id="UP000619355"/>
    </source>
</evidence>
<reference evidence="2" key="1">
    <citation type="journal article" date="2019" name="Int. J. Syst. Evol. Microbiol.">
        <title>The Global Catalogue of Microorganisms (GCM) 10K type strain sequencing project: providing services to taxonomists for standard genome sequencing and annotation.</title>
        <authorList>
            <consortium name="The Broad Institute Genomics Platform"/>
            <consortium name="The Broad Institute Genome Sequencing Center for Infectious Disease"/>
            <person name="Wu L."/>
            <person name="Ma J."/>
        </authorList>
    </citation>
    <scope>NUCLEOTIDE SEQUENCE [LARGE SCALE GENOMIC DNA]</scope>
    <source>
        <strain evidence="2">JCM 4253</strain>
    </source>
</reference>
<sequence>MRAAWEDATDACLSRCRFHKNGVRLIFSGRLTTADGGPAPFGPTWDPLAADRPKAVVY</sequence>
<gene>
    <name evidence="1" type="ORF">GCM10018980_74550</name>
</gene>